<gene>
    <name evidence="1" type="ORF">SV7mr_48290</name>
</gene>
<dbReference type="InterPro" id="IPR011447">
    <property type="entry name" value="DUF1552"/>
</dbReference>
<sequence length="457" mass="49882">MFSFVAKHPRLWQLATPTTSSPTVNQFFNDRRTRRSFLHAGSGVLAIPFLETLASGEKAVSKPPTRSIFLGGGFGFTKDSFYPTQAGRFADIGLTDGLKPLERHQNDITMVSNLTNVGATNPHGGSVSYLTGANVAGTPGKRFHNSISCDQVIAQQLGQGTRFPSLTLSANEPDGGSNAGHGPGLSLAWDVAGNPIPGISKPIDLFYTIFANPNDSREALDARLKKKQSILDVVRTNGTGMRHSLSKHDRDKLDEYFTGIRQVETGLERQAKWADTPKPRATMDAPDEGITGEQAIRLMYDMMIIALQTDATRVITYRQPVGSLLTGMGINLKAHSLSHYGFSQPRIDASQQRDRKCSALFAHFLDRLKEARDMDGSRLYDNCIVSYGTNLRSGHELKNVPAILSGGGAKQIPHGRHIMLPKADTPLANYWLTLMQQAGVKQNQFSHSTGIIPELLA</sequence>
<proteinExistence type="predicted"/>
<reference evidence="1 2" key="1">
    <citation type="submission" date="2019-02" db="EMBL/GenBank/DDBJ databases">
        <title>Deep-cultivation of Planctomycetes and their phenomic and genomic characterization uncovers novel biology.</title>
        <authorList>
            <person name="Wiegand S."/>
            <person name="Jogler M."/>
            <person name="Boedeker C."/>
            <person name="Pinto D."/>
            <person name="Vollmers J."/>
            <person name="Rivas-Marin E."/>
            <person name="Kohn T."/>
            <person name="Peeters S.H."/>
            <person name="Heuer A."/>
            <person name="Rast P."/>
            <person name="Oberbeckmann S."/>
            <person name="Bunk B."/>
            <person name="Jeske O."/>
            <person name="Meyerdierks A."/>
            <person name="Storesund J.E."/>
            <person name="Kallscheuer N."/>
            <person name="Luecker S."/>
            <person name="Lage O.M."/>
            <person name="Pohl T."/>
            <person name="Merkel B.J."/>
            <person name="Hornburger P."/>
            <person name="Mueller R.-W."/>
            <person name="Bruemmer F."/>
            <person name="Labrenz M."/>
            <person name="Spormann A.M."/>
            <person name="Op den Camp H."/>
            <person name="Overmann J."/>
            <person name="Amann R."/>
            <person name="Jetten M.S.M."/>
            <person name="Mascher T."/>
            <person name="Medema M.H."/>
            <person name="Devos D.P."/>
            <person name="Kaster A.-K."/>
            <person name="Ovreas L."/>
            <person name="Rohde M."/>
            <person name="Galperin M.Y."/>
            <person name="Jogler C."/>
        </authorList>
    </citation>
    <scope>NUCLEOTIDE SEQUENCE [LARGE SCALE GENOMIC DNA]</scope>
    <source>
        <strain evidence="1 2">SV_7m_r</strain>
    </source>
</reference>
<keyword evidence="2" id="KW-1185">Reference proteome</keyword>
<evidence type="ECO:0000313" key="1">
    <source>
        <dbReference type="EMBL" id="QDT62282.1"/>
    </source>
</evidence>
<dbReference type="EMBL" id="CP036272">
    <property type="protein sequence ID" value="QDT62282.1"/>
    <property type="molecule type" value="Genomic_DNA"/>
</dbReference>
<dbReference type="AlphaFoldDB" id="A0A517T1P4"/>
<accession>A0A517T1P4</accession>
<evidence type="ECO:0008006" key="3">
    <source>
        <dbReference type="Google" id="ProtNLM"/>
    </source>
</evidence>
<name>A0A517T1P4_9BACT</name>
<dbReference type="Proteomes" id="UP000315003">
    <property type="component" value="Chromosome"/>
</dbReference>
<dbReference type="Pfam" id="PF07586">
    <property type="entry name" value="HXXSHH"/>
    <property type="match status" value="1"/>
</dbReference>
<evidence type="ECO:0000313" key="2">
    <source>
        <dbReference type="Proteomes" id="UP000315003"/>
    </source>
</evidence>
<protein>
    <recommendedName>
        <fullName evidence="3">DUF1552 domain-containing protein</fullName>
    </recommendedName>
</protein>
<organism evidence="1 2">
    <name type="scientific">Stieleria bergensis</name>
    <dbReference type="NCBI Taxonomy" id="2528025"/>
    <lineage>
        <taxon>Bacteria</taxon>
        <taxon>Pseudomonadati</taxon>
        <taxon>Planctomycetota</taxon>
        <taxon>Planctomycetia</taxon>
        <taxon>Pirellulales</taxon>
        <taxon>Pirellulaceae</taxon>
        <taxon>Stieleria</taxon>
    </lineage>
</organism>
<dbReference type="OrthoDB" id="9146593at2"/>